<keyword evidence="2" id="KW-1185">Reference proteome</keyword>
<reference evidence="1" key="1">
    <citation type="submission" date="2019-06" db="EMBL/GenBank/DDBJ databases">
        <authorList>
            <person name="Zheng W."/>
        </authorList>
    </citation>
    <scope>NUCLEOTIDE SEQUENCE</scope>
    <source>
        <strain evidence="1">QDHG01</strain>
    </source>
</reference>
<evidence type="ECO:0000313" key="1">
    <source>
        <dbReference type="EMBL" id="TNV75778.1"/>
    </source>
</evidence>
<evidence type="ECO:0000313" key="2">
    <source>
        <dbReference type="Proteomes" id="UP000785679"/>
    </source>
</evidence>
<dbReference type="Proteomes" id="UP000785679">
    <property type="component" value="Unassembled WGS sequence"/>
</dbReference>
<protein>
    <submittedName>
        <fullName evidence="1">Uncharacterized protein</fullName>
    </submittedName>
</protein>
<proteinExistence type="predicted"/>
<accession>A0A8J8NJC0</accession>
<sequence>MSACYNKIMKQHLTLLCSLSIISINGMNIYSMIDGVNINLNDYIEVQNYNEAQLQVVDDKTALNQILTVDITTINMNHEFDVLIFERPSENEESQDYLCYLDLVKAKNWSKECNFGPLTQQLLRQQHYDVGVKSLNDSNNIDRHIIIDNSPFPVKGGAFPQASITSQSSRSQSQNASSAYFCCLAQQSFHIYTAR</sequence>
<dbReference type="EMBL" id="RRYP01014844">
    <property type="protein sequence ID" value="TNV75778.1"/>
    <property type="molecule type" value="Genomic_DNA"/>
</dbReference>
<dbReference type="OrthoDB" id="323859at2759"/>
<dbReference type="AlphaFoldDB" id="A0A8J8NJC0"/>
<organism evidence="1 2">
    <name type="scientific">Halteria grandinella</name>
    <dbReference type="NCBI Taxonomy" id="5974"/>
    <lineage>
        <taxon>Eukaryota</taxon>
        <taxon>Sar</taxon>
        <taxon>Alveolata</taxon>
        <taxon>Ciliophora</taxon>
        <taxon>Intramacronucleata</taxon>
        <taxon>Spirotrichea</taxon>
        <taxon>Stichotrichia</taxon>
        <taxon>Sporadotrichida</taxon>
        <taxon>Halteriidae</taxon>
        <taxon>Halteria</taxon>
    </lineage>
</organism>
<gene>
    <name evidence="1" type="ORF">FGO68_gene2043</name>
</gene>
<comment type="caution">
    <text evidence="1">The sequence shown here is derived from an EMBL/GenBank/DDBJ whole genome shotgun (WGS) entry which is preliminary data.</text>
</comment>
<name>A0A8J8NJC0_HALGN</name>